<dbReference type="InterPro" id="IPR029058">
    <property type="entry name" value="AB_hydrolase_fold"/>
</dbReference>
<dbReference type="GeneID" id="6006072"/>
<dbReference type="EMBL" id="AACS02000001">
    <property type="protein sequence ID" value="EAU92171.2"/>
    <property type="molecule type" value="Genomic_DNA"/>
</dbReference>
<dbReference type="InParanoid" id="A8N444"/>
<comment type="caution">
    <text evidence="2">The sequence shown here is derived from an EMBL/GenBank/DDBJ whole genome shotgun (WGS) entry which is preliminary data.</text>
</comment>
<proteinExistence type="predicted"/>
<dbReference type="RefSeq" id="XP_001829639.2">
    <property type="nucleotide sequence ID" value="XM_001829587.2"/>
</dbReference>
<evidence type="ECO:0000313" key="3">
    <source>
        <dbReference type="Proteomes" id="UP000001861"/>
    </source>
</evidence>
<dbReference type="OMA" id="DWQNHGD"/>
<name>A8N444_COPC7</name>
<feature type="compositionally biased region" description="Polar residues" evidence="1">
    <location>
        <begin position="8"/>
        <end position="17"/>
    </location>
</feature>
<dbReference type="OrthoDB" id="94039at2759"/>
<dbReference type="VEuPathDB" id="FungiDB:CC1G_08794"/>
<accession>A8N444</accession>
<dbReference type="eggNOG" id="ENOG502SNMX">
    <property type="taxonomic scope" value="Eukaryota"/>
</dbReference>
<reference evidence="2 3" key="1">
    <citation type="journal article" date="2010" name="Proc. Natl. Acad. Sci. U.S.A.">
        <title>Insights into evolution of multicellular fungi from the assembled chromosomes of the mushroom Coprinopsis cinerea (Coprinus cinereus).</title>
        <authorList>
            <person name="Stajich J.E."/>
            <person name="Wilke S.K."/>
            <person name="Ahren D."/>
            <person name="Au C.H."/>
            <person name="Birren B.W."/>
            <person name="Borodovsky M."/>
            <person name="Burns C."/>
            <person name="Canback B."/>
            <person name="Casselton L.A."/>
            <person name="Cheng C.K."/>
            <person name="Deng J."/>
            <person name="Dietrich F.S."/>
            <person name="Fargo D.C."/>
            <person name="Farman M.L."/>
            <person name="Gathman A.C."/>
            <person name="Goldberg J."/>
            <person name="Guigo R."/>
            <person name="Hoegger P.J."/>
            <person name="Hooker J.B."/>
            <person name="Huggins A."/>
            <person name="James T.Y."/>
            <person name="Kamada T."/>
            <person name="Kilaru S."/>
            <person name="Kodira C."/>
            <person name="Kues U."/>
            <person name="Kupfer D."/>
            <person name="Kwan H.S."/>
            <person name="Lomsadze A."/>
            <person name="Li W."/>
            <person name="Lilly W.W."/>
            <person name="Ma L.J."/>
            <person name="Mackey A.J."/>
            <person name="Manning G."/>
            <person name="Martin F."/>
            <person name="Muraguchi H."/>
            <person name="Natvig D.O."/>
            <person name="Palmerini H."/>
            <person name="Ramesh M.A."/>
            <person name="Rehmeyer C.J."/>
            <person name="Roe B.A."/>
            <person name="Shenoy N."/>
            <person name="Stanke M."/>
            <person name="Ter-Hovhannisyan V."/>
            <person name="Tunlid A."/>
            <person name="Velagapudi R."/>
            <person name="Vision T.J."/>
            <person name="Zeng Q."/>
            <person name="Zolan M.E."/>
            <person name="Pukkila P.J."/>
        </authorList>
    </citation>
    <scope>NUCLEOTIDE SEQUENCE [LARGE SCALE GENOMIC DNA]</scope>
    <source>
        <strain evidence="3">Okayama-7 / 130 / ATCC MYA-4618 / FGSC 9003</strain>
    </source>
</reference>
<dbReference type="Gene3D" id="3.40.50.1820">
    <property type="entry name" value="alpha/beta hydrolase"/>
    <property type="match status" value="1"/>
</dbReference>
<gene>
    <name evidence="2" type="ORF">CC1G_08794</name>
</gene>
<organism evidence="2 3">
    <name type="scientific">Coprinopsis cinerea (strain Okayama-7 / 130 / ATCC MYA-4618 / FGSC 9003)</name>
    <name type="common">Inky cap fungus</name>
    <name type="synonym">Hormographiella aspergillata</name>
    <dbReference type="NCBI Taxonomy" id="240176"/>
    <lineage>
        <taxon>Eukaryota</taxon>
        <taxon>Fungi</taxon>
        <taxon>Dikarya</taxon>
        <taxon>Basidiomycota</taxon>
        <taxon>Agaricomycotina</taxon>
        <taxon>Agaricomycetes</taxon>
        <taxon>Agaricomycetidae</taxon>
        <taxon>Agaricales</taxon>
        <taxon>Agaricineae</taxon>
        <taxon>Psathyrellaceae</taxon>
        <taxon>Coprinopsis</taxon>
    </lineage>
</organism>
<feature type="region of interest" description="Disordered" evidence="1">
    <location>
        <begin position="1"/>
        <end position="22"/>
    </location>
</feature>
<dbReference type="HOGENOM" id="CLU_032490_0_0_1"/>
<protein>
    <recommendedName>
        <fullName evidence="4">AB hydrolase-1 domain-containing protein</fullName>
    </recommendedName>
</protein>
<dbReference type="KEGG" id="cci:CC1G_08794"/>
<sequence length="287" mass="32464">MGLRTESHSFSTPSFTTRDGDTNTRELWMTAKRYTMGASAANPAGVTLLFTHCVGSHKEEWEVVIEILFRLNAGQDPAYQIREAWSFDRQNHGDAAVLNREKLDAQGVSLYEWSAALSAFVKSPYMAGHHMVAIGHSAGSTAWVLTTIGSFSDDKNLPYVAMIPVESTMVKQSVFESELEERMSYMDLVVNATKARRDRWSSRQEAYAYFKKRFPWSMWDDRSIQLLVDHGLCDAPNGQGVQLKCPKEQEAVSYPDTKPHFEGDTQLGKISRSVPIHIIWGERIEFM</sequence>
<evidence type="ECO:0000256" key="1">
    <source>
        <dbReference type="SAM" id="MobiDB-lite"/>
    </source>
</evidence>
<dbReference type="Proteomes" id="UP000001861">
    <property type="component" value="Unassembled WGS sequence"/>
</dbReference>
<dbReference type="AlphaFoldDB" id="A8N444"/>
<evidence type="ECO:0000313" key="2">
    <source>
        <dbReference type="EMBL" id="EAU92171.2"/>
    </source>
</evidence>
<dbReference type="SUPFAM" id="SSF53474">
    <property type="entry name" value="alpha/beta-Hydrolases"/>
    <property type="match status" value="1"/>
</dbReference>
<evidence type="ECO:0008006" key="4">
    <source>
        <dbReference type="Google" id="ProtNLM"/>
    </source>
</evidence>
<keyword evidence="3" id="KW-1185">Reference proteome</keyword>